<gene>
    <name evidence="1" type="ORF">A2188_03115</name>
</gene>
<dbReference type="AlphaFoldDB" id="A0A1F8CJK8"/>
<organism evidence="1 2">
    <name type="scientific">Candidatus Woesebacteria bacterium RIFOXYA1_FULL_43_9</name>
    <dbReference type="NCBI Taxonomy" id="1802534"/>
    <lineage>
        <taxon>Bacteria</taxon>
        <taxon>Candidatus Woeseibacteriota</taxon>
    </lineage>
</organism>
<proteinExistence type="predicted"/>
<name>A0A1F8CJK8_9BACT</name>
<accession>A0A1F8CJK8</accession>
<sequence>MIYLMRSNFNKKKITVVIIIVSAFVAISSLTYGAYYLIAKKDDQIAGLRQQIINLESANQVKINKDLKGGRQALRHFPGSTFQMAV</sequence>
<evidence type="ECO:0000313" key="1">
    <source>
        <dbReference type="EMBL" id="OGM76431.1"/>
    </source>
</evidence>
<evidence type="ECO:0000313" key="2">
    <source>
        <dbReference type="Proteomes" id="UP000179241"/>
    </source>
</evidence>
<dbReference type="EMBL" id="MGHU01000054">
    <property type="protein sequence ID" value="OGM76431.1"/>
    <property type="molecule type" value="Genomic_DNA"/>
</dbReference>
<dbReference type="Proteomes" id="UP000179241">
    <property type="component" value="Unassembled WGS sequence"/>
</dbReference>
<reference evidence="1 2" key="1">
    <citation type="journal article" date="2016" name="Nat. Commun.">
        <title>Thousands of microbial genomes shed light on interconnected biogeochemical processes in an aquifer system.</title>
        <authorList>
            <person name="Anantharaman K."/>
            <person name="Brown C.T."/>
            <person name="Hug L.A."/>
            <person name="Sharon I."/>
            <person name="Castelle C.J."/>
            <person name="Probst A.J."/>
            <person name="Thomas B.C."/>
            <person name="Singh A."/>
            <person name="Wilkins M.J."/>
            <person name="Karaoz U."/>
            <person name="Brodie E.L."/>
            <person name="Williams K.H."/>
            <person name="Hubbard S.S."/>
            <person name="Banfield J.F."/>
        </authorList>
    </citation>
    <scope>NUCLEOTIDE SEQUENCE [LARGE SCALE GENOMIC DNA]</scope>
</reference>
<comment type="caution">
    <text evidence="1">The sequence shown here is derived from an EMBL/GenBank/DDBJ whole genome shotgun (WGS) entry which is preliminary data.</text>
</comment>
<protein>
    <submittedName>
        <fullName evidence="1">Uncharacterized protein</fullName>
    </submittedName>
</protein>